<dbReference type="PROSITE" id="PS00383">
    <property type="entry name" value="TYR_PHOSPHATASE_1"/>
    <property type="match status" value="1"/>
</dbReference>
<feature type="compositionally biased region" description="Polar residues" evidence="2">
    <location>
        <begin position="453"/>
        <end position="466"/>
    </location>
</feature>
<comment type="similarity">
    <text evidence="1">Belongs to the protein-tyrosine phosphatase family. Non-receptor class myotubularin subfamily.</text>
</comment>
<evidence type="ECO:0000256" key="1">
    <source>
        <dbReference type="ARBA" id="ARBA00007471"/>
    </source>
</evidence>
<dbReference type="AlphaFoldDB" id="A0A6L2Q4P8"/>
<dbReference type="PANTHER" id="PTHR13524">
    <property type="entry name" value="MYOTUBULARIN-RELATED"/>
    <property type="match status" value="1"/>
</dbReference>
<feature type="compositionally biased region" description="Gly residues" evidence="2">
    <location>
        <begin position="309"/>
        <end position="319"/>
    </location>
</feature>
<dbReference type="InterPro" id="IPR010569">
    <property type="entry name" value="Myotubularin-like_Pase_dom"/>
</dbReference>
<evidence type="ECO:0000259" key="3">
    <source>
        <dbReference type="Pfam" id="PF06602"/>
    </source>
</evidence>
<dbReference type="EMBL" id="BLKM01001253">
    <property type="protein sequence ID" value="GFG39861.1"/>
    <property type="molecule type" value="Genomic_DNA"/>
</dbReference>
<dbReference type="InterPro" id="IPR039802">
    <property type="entry name" value="MTMR14"/>
</dbReference>
<feature type="domain" description="Myotubularin phosphatase" evidence="3">
    <location>
        <begin position="20"/>
        <end position="280"/>
    </location>
</feature>
<dbReference type="GO" id="GO:0004438">
    <property type="term" value="F:phosphatidylinositol-3-phosphate phosphatase activity"/>
    <property type="evidence" value="ECO:0007669"/>
    <property type="project" value="InterPro"/>
</dbReference>
<keyword evidence="5" id="KW-1185">Reference proteome</keyword>
<dbReference type="SUPFAM" id="SSF52799">
    <property type="entry name" value="(Phosphotyrosine protein) phosphatases II"/>
    <property type="match status" value="1"/>
</dbReference>
<dbReference type="InParanoid" id="A0A6L2Q4P8"/>
<dbReference type="Pfam" id="PF06602">
    <property type="entry name" value="Myotub-related"/>
    <property type="match status" value="1"/>
</dbReference>
<feature type="compositionally biased region" description="Polar residues" evidence="2">
    <location>
        <begin position="393"/>
        <end position="408"/>
    </location>
</feature>
<dbReference type="Proteomes" id="UP000502823">
    <property type="component" value="Unassembled WGS sequence"/>
</dbReference>
<proteinExistence type="inferred from homology"/>
<dbReference type="CDD" id="cd13213">
    <property type="entry name" value="PH-GRAM_MTMR14"/>
    <property type="match status" value="1"/>
</dbReference>
<dbReference type="OrthoDB" id="2408718at2759"/>
<feature type="compositionally biased region" description="Low complexity" evidence="2">
    <location>
        <begin position="357"/>
        <end position="366"/>
    </location>
</feature>
<name>A0A6L2Q4P8_COPFO</name>
<feature type="region of interest" description="Disordered" evidence="2">
    <location>
        <begin position="303"/>
        <end position="322"/>
    </location>
</feature>
<dbReference type="Gene3D" id="3.90.190.10">
    <property type="entry name" value="Protein tyrosine phosphatase superfamily"/>
    <property type="match status" value="1"/>
</dbReference>
<protein>
    <recommendedName>
        <fullName evidence="3">Myotubularin phosphatase domain-containing protein</fullName>
    </recommendedName>
</protein>
<sequence>MYDASKLRELFGKSRFARCRARFPLPVILYRGKHICRSSTLSGGPEIYGRSGFDYLFSVTEANAEDGDEGLMGATQTQKDWQLFDRVRSQDIRLLKTLNVGTIIDFMVEKKKVKFGMNVTSSEKVDKENRYSDFTIISLPYPGCEFFKEYRDNDYVAKGLVFDWTQSHVDAVIGVPNDAVSSQLKIDWEKYKGWDLVKLTQNYMKLMLRYLQDSNTGLLIHCISGWDRTPLFISLLRLSLWADGAVHQSLNANQILYFTIAYDWMLFGHNLMDRLSKGEEIFFFCFYFLKHLVGEEYSVAPRSKSKQNAGGGSSSGGSSVGSATTVLRNDSDLHLDGMLFDADCAISSRGSNVSLNSSCSSVSSKSQDNPPVFFHNVPDLPDEHTNGNLHIYNPQTTWPPHLQSSGFESSPAFPGLGNLSSQGVPGSGPRSPHPSRTSPVAVPVSSRLRQRNDSNSSLSVGSWQLISGTGSLRGSASTSTSTGDSATPNSLLSQNSSNTSLCEGHVSVESSTTVIEDECFIYNSGPSDSITLILQYLAATQAVVTVGNIIMSESGVDLGFDLEELFLSSEDLAVCSDVFSQEEPVAFSSSFYELKSKTVPERYNQRSWTVDVRWVRQLGCSVGTVSDKYCGNGQMMKLTQTRHASCATTCYQTVLCYLPNFVDIVMAGDPESKGKGILFETRKRNSETVHLSNSTVKRRIQDLAAGVGKQSVSRLKSSFAFSLQLESTDVSGLAVVLVFVRYLFQNKIEEDLQSKCAVLKLLLFPKTYLRRWIFKICGRNIGISLHAGCRTRHEN</sequence>
<feature type="compositionally biased region" description="Low complexity" evidence="2">
    <location>
        <begin position="427"/>
        <end position="439"/>
    </location>
</feature>
<feature type="region of interest" description="Disordered" evidence="2">
    <location>
        <begin position="357"/>
        <end position="498"/>
    </location>
</feature>
<evidence type="ECO:0000256" key="2">
    <source>
        <dbReference type="SAM" id="MobiDB-lite"/>
    </source>
</evidence>
<dbReference type="PANTHER" id="PTHR13524:SF2">
    <property type="entry name" value="MYOTUBULARIN-RELATED PROTEIN 14"/>
    <property type="match status" value="1"/>
</dbReference>
<comment type="caution">
    <text evidence="4">The sequence shown here is derived from an EMBL/GenBank/DDBJ whole genome shotgun (WGS) entry which is preliminary data.</text>
</comment>
<dbReference type="FunCoup" id="A0A6L2Q4P8">
    <property type="interactions" value="115"/>
</dbReference>
<feature type="compositionally biased region" description="Low complexity" evidence="2">
    <location>
        <begin position="467"/>
        <end position="498"/>
    </location>
</feature>
<accession>A0A6L2Q4P8</accession>
<organism evidence="4 5">
    <name type="scientific">Coptotermes formosanus</name>
    <name type="common">Formosan subterranean termite</name>
    <dbReference type="NCBI Taxonomy" id="36987"/>
    <lineage>
        <taxon>Eukaryota</taxon>
        <taxon>Metazoa</taxon>
        <taxon>Ecdysozoa</taxon>
        <taxon>Arthropoda</taxon>
        <taxon>Hexapoda</taxon>
        <taxon>Insecta</taxon>
        <taxon>Pterygota</taxon>
        <taxon>Neoptera</taxon>
        <taxon>Polyneoptera</taxon>
        <taxon>Dictyoptera</taxon>
        <taxon>Blattodea</taxon>
        <taxon>Blattoidea</taxon>
        <taxon>Termitoidae</taxon>
        <taxon>Rhinotermitidae</taxon>
        <taxon>Coptotermes</taxon>
    </lineage>
</organism>
<evidence type="ECO:0000313" key="5">
    <source>
        <dbReference type="Proteomes" id="UP000502823"/>
    </source>
</evidence>
<dbReference type="InterPro" id="IPR039803">
    <property type="entry name" value="MTMR14_PH-GRAM"/>
</dbReference>
<dbReference type="InterPro" id="IPR016130">
    <property type="entry name" value="Tyr_Pase_AS"/>
</dbReference>
<gene>
    <name evidence="4" type="ORF">Cfor_08841</name>
</gene>
<reference evidence="5" key="1">
    <citation type="submission" date="2020-01" db="EMBL/GenBank/DDBJ databases">
        <title>Draft genome sequence of the Termite Coptotermes fromosanus.</title>
        <authorList>
            <person name="Itakura S."/>
            <person name="Yosikawa Y."/>
            <person name="Umezawa K."/>
        </authorList>
    </citation>
    <scope>NUCLEOTIDE SEQUENCE [LARGE SCALE GENOMIC DNA]</scope>
</reference>
<evidence type="ECO:0000313" key="4">
    <source>
        <dbReference type="EMBL" id="GFG39861.1"/>
    </source>
</evidence>
<dbReference type="InterPro" id="IPR029021">
    <property type="entry name" value="Prot-tyrosine_phosphatase-like"/>
</dbReference>